<keyword evidence="3" id="KW-1185">Reference proteome</keyword>
<reference evidence="2 3" key="1">
    <citation type="submission" date="2019-09" db="EMBL/GenBank/DDBJ databases">
        <title>Chitinophaga ginsengihumi sp. nov., isolated from soil of ginseng rhizosphere.</title>
        <authorList>
            <person name="Lee J."/>
        </authorList>
    </citation>
    <scope>NUCLEOTIDE SEQUENCE [LARGE SCALE GENOMIC DNA]</scope>
    <source>
        <strain evidence="2 3">BN140078</strain>
    </source>
</reference>
<evidence type="ECO:0000256" key="1">
    <source>
        <dbReference type="SAM" id="Phobius"/>
    </source>
</evidence>
<feature type="transmembrane region" description="Helical" evidence="1">
    <location>
        <begin position="31"/>
        <end position="50"/>
    </location>
</feature>
<dbReference type="EMBL" id="VUOC01000004">
    <property type="protein sequence ID" value="KAA2238619.1"/>
    <property type="molecule type" value="Genomic_DNA"/>
</dbReference>
<keyword evidence="1" id="KW-0812">Transmembrane</keyword>
<proteinExistence type="predicted"/>
<evidence type="ECO:0000313" key="3">
    <source>
        <dbReference type="Proteomes" id="UP000324611"/>
    </source>
</evidence>
<keyword evidence="1" id="KW-0472">Membrane</keyword>
<dbReference type="RefSeq" id="WP_149839798.1">
    <property type="nucleotide sequence ID" value="NZ_VUOC01000004.1"/>
</dbReference>
<accession>A0A5B2VK47</accession>
<reference evidence="2 3" key="2">
    <citation type="submission" date="2019-09" db="EMBL/GenBank/DDBJ databases">
        <authorList>
            <person name="Jin C."/>
        </authorList>
    </citation>
    <scope>NUCLEOTIDE SEQUENCE [LARGE SCALE GENOMIC DNA]</scope>
    <source>
        <strain evidence="2 3">BN140078</strain>
    </source>
</reference>
<keyword evidence="1" id="KW-1133">Transmembrane helix</keyword>
<organism evidence="2 3">
    <name type="scientific">Chitinophaga agrisoli</name>
    <dbReference type="NCBI Taxonomy" id="2607653"/>
    <lineage>
        <taxon>Bacteria</taxon>
        <taxon>Pseudomonadati</taxon>
        <taxon>Bacteroidota</taxon>
        <taxon>Chitinophagia</taxon>
        <taxon>Chitinophagales</taxon>
        <taxon>Chitinophagaceae</taxon>
        <taxon>Chitinophaga</taxon>
    </lineage>
</organism>
<evidence type="ECO:0000313" key="2">
    <source>
        <dbReference type="EMBL" id="KAA2238619.1"/>
    </source>
</evidence>
<name>A0A5B2VK47_9BACT</name>
<gene>
    <name evidence="2" type="ORF">F0L74_20560</name>
</gene>
<protein>
    <submittedName>
        <fullName evidence="2">Uncharacterized protein</fullName>
    </submittedName>
</protein>
<dbReference type="Proteomes" id="UP000324611">
    <property type="component" value="Unassembled WGS sequence"/>
</dbReference>
<sequence>METKINGKAVNRYELRSDDVQEVMNNPPHMLITWGIVMILAVLCILFVVLDRFRIHEKLHLPVLVAAMKAGEEDSVTVILTLNIAMPTKVRTQLPAQLTINPLRDGGPPLSLSGAIDSIAYAQYGVPLIFIKAGHRDQAIKPGMPGVVAINIQERSLFSMLLDRIKF</sequence>
<comment type="caution">
    <text evidence="2">The sequence shown here is derived from an EMBL/GenBank/DDBJ whole genome shotgun (WGS) entry which is preliminary data.</text>
</comment>
<dbReference type="AlphaFoldDB" id="A0A5B2VK47"/>